<dbReference type="InterPro" id="IPR011707">
    <property type="entry name" value="Cu-oxidase-like_N"/>
</dbReference>
<keyword evidence="3" id="KW-0186">Copper</keyword>
<evidence type="ECO:0000259" key="7">
    <source>
        <dbReference type="Pfam" id="PF07732"/>
    </source>
</evidence>
<organism evidence="9 10">
    <name type="scientific">Terrimonas rubra</name>
    <dbReference type="NCBI Taxonomy" id="1035890"/>
    <lineage>
        <taxon>Bacteria</taxon>
        <taxon>Pseudomonadati</taxon>
        <taxon>Bacteroidota</taxon>
        <taxon>Chitinophagia</taxon>
        <taxon>Chitinophagales</taxon>
        <taxon>Chitinophagaceae</taxon>
        <taxon>Terrimonas</taxon>
    </lineage>
</organism>
<dbReference type="CDD" id="cd13896">
    <property type="entry name" value="CuRO_3_CopA"/>
    <property type="match status" value="1"/>
</dbReference>
<dbReference type="Proteomes" id="UP001597511">
    <property type="component" value="Unassembled WGS sequence"/>
</dbReference>
<evidence type="ECO:0000313" key="9">
    <source>
        <dbReference type="EMBL" id="MFD2920207.1"/>
    </source>
</evidence>
<dbReference type="InterPro" id="IPR033138">
    <property type="entry name" value="Cu_oxidase_CS"/>
</dbReference>
<protein>
    <submittedName>
        <fullName evidence="9">Heavy metal-binding domain-containing protein</fullName>
    </submittedName>
</protein>
<keyword evidence="1" id="KW-0479">Metal-binding</keyword>
<evidence type="ECO:0000259" key="8">
    <source>
        <dbReference type="Pfam" id="PF19335"/>
    </source>
</evidence>
<evidence type="ECO:0000259" key="6">
    <source>
        <dbReference type="Pfam" id="PF07731"/>
    </source>
</evidence>
<dbReference type="Pfam" id="PF07732">
    <property type="entry name" value="Cu-oxidase_3"/>
    <property type="match status" value="1"/>
</dbReference>
<evidence type="ECO:0000256" key="3">
    <source>
        <dbReference type="ARBA" id="ARBA00023008"/>
    </source>
</evidence>
<keyword evidence="4" id="KW-0732">Signal</keyword>
<dbReference type="SUPFAM" id="SSF49503">
    <property type="entry name" value="Cupredoxins"/>
    <property type="match status" value="3"/>
</dbReference>
<dbReference type="InterPro" id="IPR008972">
    <property type="entry name" value="Cupredoxin"/>
</dbReference>
<feature type="domain" description="Plastocyanin-like" evidence="7">
    <location>
        <begin position="195"/>
        <end position="304"/>
    </location>
</feature>
<dbReference type="InterPro" id="IPR002355">
    <property type="entry name" value="Cu_oxidase_Cu_BS"/>
</dbReference>
<sequence length="934" mass="105752">MKYLITTCLAFLLFFYADAQTTKTIYTCPMHAEVQQEKPGKCPKCGMNLEIKKIAGEKKADTTQRQHDDHHKKETVYSCPMHPEVKSDKPGKCPKCGMDLVKKEQTATNPPHTNMEHIKKDSFDFGHNKAYTPFNRFAIPVLQPTPPGANIPPGTIANREGDITHKPIEAANAGIHFPAGTAGTKTVRYDLYISDTMVNFSGKKRKAIAVNGQLPAPPLVFTIGDTALIYVHNNANEPSAVHWHGVQLANRMDGVPYLTQLEIPPHTTYIYKFPVVQSGTYWYHSHFKLQEQQGLYGALIFNKRTEPDIPTIPVVLSEWSDLKPGVINRYLHNANDWFAIKKNTVQSYGEAIGHKALGIKLKNEWLRMNAMDVSDVYYERFLINGKSSNTLSQFKAGDKVRLRLINGGASSYFWVSFAGGKLQVIANDANDVMPVEVDRLIISVSETYDVIVTIPENKKYELLITPEDRTKYASLWLGDGEAVPATKMGKLNYFAGMKMMNSMMKMNGDMKPMGMNMSLQKMDMNTVMYPEMQNNNSMQGHDHSQHAMAGTGATDQTTYTCPMHPEVKSDKPGKCPKCGMDLVPAKAPEHAGMNMPAAKGITTLNYDMLQSPHNTTLPTGNWRELKFVLEGNMNRYVWTLDNKTVGESDKILIKKGENLRIILYNNSMMRHPMHLHGHDFRTLNKYGDNAPMKNVIDILPMETDTLEFHAGETGDWFFHCHILYHMMSGMGRVFSYEASTPNPEIPNPARAYRNLQKDDRMFHLMAQNDFATNGNDGMLMYANTRWAFQGEWRIGYTPHHGYEIETHFGRYVGKMQWLFPYVGVDFRYRRGHAGEKNMFGQKLTKNSRQVVHAGIQYTLPMLVVADASVDHTGNFRLQLSREDIPLTRRTRAMFMVNSDKEYMVGARYIITRHLAPGVHYDSDMGWGVGLTVTY</sequence>
<feature type="domain" description="Heavy metal binding" evidence="8">
    <location>
        <begin position="559"/>
        <end position="585"/>
    </location>
</feature>
<gene>
    <name evidence="9" type="ORF">ACFS6H_10835</name>
</gene>
<dbReference type="InterPro" id="IPR045087">
    <property type="entry name" value="Cu-oxidase_fam"/>
</dbReference>
<dbReference type="PANTHER" id="PTHR11709">
    <property type="entry name" value="MULTI-COPPER OXIDASE"/>
    <property type="match status" value="1"/>
</dbReference>
<comment type="caution">
    <text evidence="9">The sequence shown here is derived from an EMBL/GenBank/DDBJ whole genome shotgun (WGS) entry which is preliminary data.</text>
</comment>
<dbReference type="PROSITE" id="PS00079">
    <property type="entry name" value="MULTICOPPER_OXIDASE1"/>
    <property type="match status" value="1"/>
</dbReference>
<feature type="signal peptide" evidence="4">
    <location>
        <begin position="1"/>
        <end position="19"/>
    </location>
</feature>
<evidence type="ECO:0000256" key="2">
    <source>
        <dbReference type="ARBA" id="ARBA00023002"/>
    </source>
</evidence>
<evidence type="ECO:0000313" key="10">
    <source>
        <dbReference type="Proteomes" id="UP001597511"/>
    </source>
</evidence>
<dbReference type="InterPro" id="IPR045800">
    <property type="entry name" value="HMBD"/>
</dbReference>
<keyword evidence="10" id="KW-1185">Reference proteome</keyword>
<reference evidence="10" key="1">
    <citation type="journal article" date="2019" name="Int. J. Syst. Evol. Microbiol.">
        <title>The Global Catalogue of Microorganisms (GCM) 10K type strain sequencing project: providing services to taxonomists for standard genome sequencing and annotation.</title>
        <authorList>
            <consortium name="The Broad Institute Genomics Platform"/>
            <consortium name="The Broad Institute Genome Sequencing Center for Infectious Disease"/>
            <person name="Wu L."/>
            <person name="Ma J."/>
        </authorList>
    </citation>
    <scope>NUCLEOTIDE SEQUENCE [LARGE SCALE GENOMIC DNA]</scope>
    <source>
        <strain evidence="10">KCTC 23299</strain>
    </source>
</reference>
<accession>A0ABW6A7S6</accession>
<evidence type="ECO:0000256" key="4">
    <source>
        <dbReference type="SAM" id="SignalP"/>
    </source>
</evidence>
<dbReference type="PROSITE" id="PS00080">
    <property type="entry name" value="MULTICOPPER_OXIDASE2"/>
    <property type="match status" value="1"/>
</dbReference>
<evidence type="ECO:0000259" key="5">
    <source>
        <dbReference type="Pfam" id="PF00394"/>
    </source>
</evidence>
<dbReference type="Pfam" id="PF07731">
    <property type="entry name" value="Cu-oxidase_2"/>
    <property type="match status" value="1"/>
</dbReference>
<dbReference type="RefSeq" id="WP_386098206.1">
    <property type="nucleotide sequence ID" value="NZ_JBHUOZ010000003.1"/>
</dbReference>
<proteinExistence type="predicted"/>
<feature type="domain" description="Heavy metal binding" evidence="8">
    <location>
        <begin position="26"/>
        <end position="51"/>
    </location>
</feature>
<dbReference type="PANTHER" id="PTHR11709:SF394">
    <property type="entry name" value="FI03373P-RELATED"/>
    <property type="match status" value="1"/>
</dbReference>
<feature type="domain" description="Heavy metal binding" evidence="8">
    <location>
        <begin position="76"/>
        <end position="103"/>
    </location>
</feature>
<name>A0ABW6A7S6_9BACT</name>
<evidence type="ECO:0000256" key="1">
    <source>
        <dbReference type="ARBA" id="ARBA00022723"/>
    </source>
</evidence>
<dbReference type="CDD" id="cd13874">
    <property type="entry name" value="CuRO_2_CopA"/>
    <property type="match status" value="1"/>
</dbReference>
<keyword evidence="2" id="KW-0560">Oxidoreductase</keyword>
<feature type="chain" id="PRO_5045104868" evidence="4">
    <location>
        <begin position="20"/>
        <end position="934"/>
    </location>
</feature>
<dbReference type="InterPro" id="IPR011706">
    <property type="entry name" value="Cu-oxidase_C"/>
</dbReference>
<feature type="domain" description="Plastocyanin-like" evidence="5">
    <location>
        <begin position="379"/>
        <end position="464"/>
    </location>
</feature>
<dbReference type="InterPro" id="IPR034282">
    <property type="entry name" value="CuRO_2_CopA"/>
</dbReference>
<dbReference type="Pfam" id="PF19335">
    <property type="entry name" value="HMBD"/>
    <property type="match status" value="3"/>
</dbReference>
<dbReference type="EMBL" id="JBHUOZ010000003">
    <property type="protein sequence ID" value="MFD2920207.1"/>
    <property type="molecule type" value="Genomic_DNA"/>
</dbReference>
<dbReference type="InterPro" id="IPR001117">
    <property type="entry name" value="Cu-oxidase_2nd"/>
</dbReference>
<dbReference type="Gene3D" id="2.60.40.420">
    <property type="entry name" value="Cupredoxins - blue copper proteins"/>
    <property type="match status" value="3"/>
</dbReference>
<feature type="domain" description="Plastocyanin-like" evidence="6">
    <location>
        <begin position="628"/>
        <end position="736"/>
    </location>
</feature>
<dbReference type="InterPro" id="IPR034279">
    <property type="entry name" value="CuRO_3_CopA"/>
</dbReference>
<dbReference type="Pfam" id="PF00394">
    <property type="entry name" value="Cu-oxidase"/>
    <property type="match status" value="1"/>
</dbReference>